<feature type="region of interest" description="Disordered" evidence="9">
    <location>
        <begin position="376"/>
        <end position="408"/>
    </location>
</feature>
<dbReference type="SUPFAM" id="SSF54001">
    <property type="entry name" value="Cysteine proteinases"/>
    <property type="match status" value="1"/>
</dbReference>
<evidence type="ECO:0000313" key="15">
    <source>
        <dbReference type="Proteomes" id="UP001152797"/>
    </source>
</evidence>
<dbReference type="SUPFAM" id="SSF53098">
    <property type="entry name" value="Ribonuclease H-like"/>
    <property type="match status" value="1"/>
</dbReference>
<dbReference type="EMBL" id="CAMXCT020000479">
    <property type="protein sequence ID" value="CAL1132741.1"/>
    <property type="molecule type" value="Genomic_DNA"/>
</dbReference>
<dbReference type="GO" id="GO:0005829">
    <property type="term" value="C:cytosol"/>
    <property type="evidence" value="ECO:0007669"/>
    <property type="project" value="TreeGrafter"/>
</dbReference>
<dbReference type="PROSITE" id="PS50802">
    <property type="entry name" value="OTU"/>
    <property type="match status" value="1"/>
</dbReference>
<comment type="caution">
    <text evidence="13">The sequence shown here is derived from an EMBL/GenBank/DDBJ whole genome shotgun (WGS) entry which is preliminary data.</text>
</comment>
<proteinExistence type="inferred from homology"/>
<evidence type="ECO:0000256" key="9">
    <source>
        <dbReference type="SAM" id="MobiDB-lite"/>
    </source>
</evidence>
<dbReference type="InterPro" id="IPR043502">
    <property type="entry name" value="DNA/RNA_pol_sf"/>
</dbReference>
<keyword evidence="10" id="KW-1133">Transmembrane helix</keyword>
<dbReference type="Pfam" id="PF03372">
    <property type="entry name" value="Exo_endo_phos"/>
    <property type="match status" value="1"/>
</dbReference>
<feature type="transmembrane region" description="Helical" evidence="10">
    <location>
        <begin position="3400"/>
        <end position="3419"/>
    </location>
</feature>
<dbReference type="InterPro" id="IPR015878">
    <property type="entry name" value="Ado_hCys_hydrolase_NAD-bd"/>
</dbReference>
<dbReference type="GO" id="GO:0004523">
    <property type="term" value="F:RNA-DNA hybrid ribonuclease activity"/>
    <property type="evidence" value="ECO:0007669"/>
    <property type="project" value="InterPro"/>
</dbReference>
<comment type="cofactor">
    <cofactor evidence="7">
        <name>NAD(+)</name>
        <dbReference type="ChEBI" id="CHEBI:57540"/>
    </cofactor>
    <text evidence="7">Binds 1 NAD(+) per subunit.</text>
</comment>
<dbReference type="EMBL" id="CAMXCT030000479">
    <property type="protein sequence ID" value="CAL4766678.1"/>
    <property type="molecule type" value="Genomic_DNA"/>
</dbReference>
<dbReference type="GO" id="GO:0006730">
    <property type="term" value="P:one-carbon metabolic process"/>
    <property type="evidence" value="ECO:0007669"/>
    <property type="project" value="UniProtKB-KW"/>
</dbReference>
<feature type="domain" description="OTU" evidence="11">
    <location>
        <begin position="2370"/>
        <end position="2481"/>
    </location>
</feature>
<dbReference type="Pfam" id="PF00078">
    <property type="entry name" value="RVT_1"/>
    <property type="match status" value="1"/>
</dbReference>
<dbReference type="EC" id="3.13.2.1" evidence="6 7"/>
<evidence type="ECO:0000256" key="8">
    <source>
        <dbReference type="RuleBase" id="RU004166"/>
    </source>
</evidence>
<dbReference type="InterPro" id="IPR042172">
    <property type="entry name" value="Adenosylhomocyst_ase-like_sf"/>
</dbReference>
<dbReference type="GO" id="GO:0003676">
    <property type="term" value="F:nucleic acid binding"/>
    <property type="evidence" value="ECO:0007669"/>
    <property type="project" value="InterPro"/>
</dbReference>
<dbReference type="GO" id="GO:0004013">
    <property type="term" value="F:adenosylhomocysteinase activity"/>
    <property type="evidence" value="ECO:0007669"/>
    <property type="project" value="UniProtKB-EC"/>
</dbReference>
<dbReference type="SMART" id="SM00997">
    <property type="entry name" value="AdoHcyase_NAD"/>
    <property type="match status" value="4"/>
</dbReference>
<dbReference type="EMBL" id="CAMXCT010000479">
    <property type="protein sequence ID" value="CAI3979366.1"/>
    <property type="molecule type" value="Genomic_DNA"/>
</dbReference>
<dbReference type="InterPro" id="IPR000477">
    <property type="entry name" value="RT_dom"/>
</dbReference>
<evidence type="ECO:0000256" key="5">
    <source>
        <dbReference type="ARBA" id="ARBA00023027"/>
    </source>
</evidence>
<gene>
    <name evidence="13" type="ORF">C1SCF055_LOCUS7318</name>
</gene>
<name>A0A9P1BTV6_9DINO</name>
<keyword evidence="10" id="KW-0472">Membrane</keyword>
<dbReference type="InterPro" id="IPR036397">
    <property type="entry name" value="RNaseH_sf"/>
</dbReference>
<keyword evidence="4 7" id="KW-0378">Hydrolase</keyword>
<dbReference type="SUPFAM" id="SSF56672">
    <property type="entry name" value="DNA/RNA polymerases"/>
    <property type="match status" value="1"/>
</dbReference>
<reference evidence="14 15" key="2">
    <citation type="submission" date="2024-05" db="EMBL/GenBank/DDBJ databases">
        <authorList>
            <person name="Chen Y."/>
            <person name="Shah S."/>
            <person name="Dougan E. K."/>
            <person name="Thang M."/>
            <person name="Chan C."/>
        </authorList>
    </citation>
    <scope>NUCLEOTIDE SEQUENCE [LARGE SCALE GENOMIC DNA]</scope>
</reference>
<evidence type="ECO:0000313" key="13">
    <source>
        <dbReference type="EMBL" id="CAI3979366.1"/>
    </source>
</evidence>
<dbReference type="InterPro" id="IPR012337">
    <property type="entry name" value="RNaseH-like_sf"/>
</dbReference>
<dbReference type="Gene3D" id="3.90.70.80">
    <property type="match status" value="1"/>
</dbReference>
<dbReference type="InterPro" id="IPR038765">
    <property type="entry name" value="Papain-like_cys_pep_sf"/>
</dbReference>
<keyword evidence="3 7" id="KW-0554">One-carbon metabolism</keyword>
<evidence type="ECO:0000256" key="6">
    <source>
        <dbReference type="ARBA" id="ARBA00034527"/>
    </source>
</evidence>
<dbReference type="Pfam" id="PF05221">
    <property type="entry name" value="AdoHcyase"/>
    <property type="match status" value="2"/>
</dbReference>
<dbReference type="InterPro" id="IPR036291">
    <property type="entry name" value="NAD(P)-bd_dom_sf"/>
</dbReference>
<keyword evidence="5 7" id="KW-0520">NAD</keyword>
<dbReference type="InterPro" id="IPR002156">
    <property type="entry name" value="RNaseH_domain"/>
</dbReference>
<dbReference type="Gene3D" id="3.40.50.720">
    <property type="entry name" value="NAD(P)-binding Rossmann-like Domain"/>
    <property type="match status" value="4"/>
</dbReference>
<feature type="domain" description="RNase H type-1" evidence="12">
    <location>
        <begin position="3202"/>
        <end position="3354"/>
    </location>
</feature>
<dbReference type="HAMAP" id="MF_00563">
    <property type="entry name" value="AdoHcyase"/>
    <property type="match status" value="3"/>
</dbReference>
<organism evidence="13">
    <name type="scientific">Cladocopium goreaui</name>
    <dbReference type="NCBI Taxonomy" id="2562237"/>
    <lineage>
        <taxon>Eukaryota</taxon>
        <taxon>Sar</taxon>
        <taxon>Alveolata</taxon>
        <taxon>Dinophyceae</taxon>
        <taxon>Suessiales</taxon>
        <taxon>Symbiodiniaceae</taxon>
        <taxon>Cladocopium</taxon>
    </lineage>
</organism>
<comment type="catalytic activity">
    <reaction evidence="7">
        <text>S-adenosyl-L-homocysteine + H2O = L-homocysteine + adenosine</text>
        <dbReference type="Rhea" id="RHEA:21708"/>
        <dbReference type="ChEBI" id="CHEBI:15377"/>
        <dbReference type="ChEBI" id="CHEBI:16335"/>
        <dbReference type="ChEBI" id="CHEBI:57856"/>
        <dbReference type="ChEBI" id="CHEBI:58199"/>
        <dbReference type="EC" id="3.13.2.1"/>
    </reaction>
</comment>
<dbReference type="InterPro" id="IPR000043">
    <property type="entry name" value="Adenosylhomocysteinase-like"/>
</dbReference>
<dbReference type="PANTHER" id="PTHR23420:SF0">
    <property type="entry name" value="ADENOSYLHOMOCYSTEINASE"/>
    <property type="match status" value="1"/>
</dbReference>
<dbReference type="GO" id="GO:0033353">
    <property type="term" value="P:S-adenosylmethionine cycle"/>
    <property type="evidence" value="ECO:0007669"/>
    <property type="project" value="TreeGrafter"/>
</dbReference>
<evidence type="ECO:0000313" key="14">
    <source>
        <dbReference type="EMBL" id="CAL4766678.1"/>
    </source>
</evidence>
<dbReference type="PROSITE" id="PS00738">
    <property type="entry name" value="ADOHCYASE_1"/>
    <property type="match status" value="3"/>
</dbReference>
<dbReference type="SUPFAM" id="SSF51735">
    <property type="entry name" value="NAD(P)-binding Rossmann-fold domains"/>
    <property type="match status" value="4"/>
</dbReference>
<dbReference type="PANTHER" id="PTHR23420">
    <property type="entry name" value="ADENOSYLHOMOCYSTEINASE"/>
    <property type="match status" value="1"/>
</dbReference>
<dbReference type="InterPro" id="IPR036691">
    <property type="entry name" value="Endo/exonu/phosph_ase_sf"/>
</dbReference>
<dbReference type="Gene3D" id="3.30.420.10">
    <property type="entry name" value="Ribonuclease H-like superfamily/Ribonuclease H"/>
    <property type="match status" value="1"/>
</dbReference>
<reference evidence="13" key="1">
    <citation type="submission" date="2022-10" db="EMBL/GenBank/DDBJ databases">
        <authorList>
            <person name="Chen Y."/>
            <person name="Dougan E. K."/>
            <person name="Chan C."/>
            <person name="Rhodes N."/>
            <person name="Thang M."/>
        </authorList>
    </citation>
    <scope>NUCLEOTIDE SEQUENCE</scope>
</reference>
<feature type="region of interest" description="Disordered" evidence="9">
    <location>
        <begin position="2332"/>
        <end position="2359"/>
    </location>
</feature>
<dbReference type="PROSITE" id="PS00739">
    <property type="entry name" value="ADOHCYASE_2"/>
    <property type="match status" value="3"/>
</dbReference>
<dbReference type="NCBIfam" id="TIGR00936">
    <property type="entry name" value="ahcY"/>
    <property type="match status" value="3"/>
</dbReference>
<evidence type="ECO:0000259" key="11">
    <source>
        <dbReference type="PROSITE" id="PS50802"/>
    </source>
</evidence>
<dbReference type="InterPro" id="IPR003323">
    <property type="entry name" value="OTU_dom"/>
</dbReference>
<dbReference type="Gene3D" id="3.40.50.1480">
    <property type="entry name" value="Adenosylhomocysteinase-like"/>
    <property type="match status" value="4"/>
</dbReference>
<feature type="transmembrane region" description="Helical" evidence="10">
    <location>
        <begin position="3241"/>
        <end position="3260"/>
    </location>
</feature>
<dbReference type="NCBIfam" id="NF004005">
    <property type="entry name" value="PRK05476.2-3"/>
    <property type="match status" value="3"/>
</dbReference>
<feature type="region of interest" description="Disordered" evidence="9">
    <location>
        <begin position="1871"/>
        <end position="1961"/>
    </location>
</feature>
<dbReference type="InterPro" id="IPR020082">
    <property type="entry name" value="S-Ado-L-homoCys_hydrolase_CS"/>
</dbReference>
<dbReference type="Pfam" id="PF00670">
    <property type="entry name" value="AdoHcyase_NAD"/>
    <property type="match status" value="4"/>
</dbReference>
<dbReference type="SUPFAM" id="SSF52283">
    <property type="entry name" value="Formate/glycerate dehydrogenase catalytic domain-like"/>
    <property type="match status" value="5"/>
</dbReference>
<evidence type="ECO:0000256" key="4">
    <source>
        <dbReference type="ARBA" id="ARBA00022801"/>
    </source>
</evidence>
<dbReference type="InterPro" id="IPR005135">
    <property type="entry name" value="Endo/exonuclease/phosphatase"/>
</dbReference>
<feature type="region of interest" description="Disordered" evidence="9">
    <location>
        <begin position="1794"/>
        <end position="1825"/>
    </location>
</feature>
<dbReference type="SUPFAM" id="SSF56219">
    <property type="entry name" value="DNase I-like"/>
    <property type="match status" value="2"/>
</dbReference>
<sequence>MPRFDLSRRWPKALQTTWQSLSKSLEEGETPKGEIAIVKSVQHLRQLQALAHDLKINKSLLLVAKRIGSDPIPETCQSLLLPWMGNLAMIDAIVGNLNKQKPNLEKEKIHECKMEMAKRDDLASLRLTAPWKFICEKNKQILLQEPEYSVCLLCDDLKEARTNKWESSDSVLTGYLLVNKNEVGKIIGCSGRNGIFVTRLSQDIIVKPSALWVSRLEGESDQTYLQRTTEEAKGAPLTWRRGDGNDLGYHCKEEDITDKSWAVWGVPAFNGPGMVEDWLGQQGWTLRTRPQPPRSRGSPWKIFGQRSEKQSAYAYQVEVEGNIRRLSIVPWKSSRRPKEETFQVSGPRWFSEHFQSDKVGPTQVLEPIQMDANMDEEEADGDKIVSPPKKRVKPSKLRGGEQGPDGLDLRTLELGGTGDCGWRSIAFQLAAINSKSSNLAENVMSKIAVLGKALRSQALFHLCEVDLEWQKHWAPDDAWTPLIEDGPPAKDLKTFATETLHRDNRWICHYGLMAVLAVKKVHIIIWQHKGDEKEPWSKIAVISPNDEKKKLPIIHLAKDGGHYMPLISDTMQKPDYSLLENSTTWSSKGIQGKSSGEKKQIFRAGGGESNKGGINGPTGMKLRTLELGGTGDCGWRSIAFLIAAINVNHDKLVNSVLPKIESLANILKGQALHFLCEIDHDWKQNWMPEDTWTALTEDGPPAQNLQDFINETLHRENRWICRYGFMAICETKKVNLVIWQYRGNDRESWTKIATFSPKETKQFPTIHLAKVGTHLMPLIPDELHVPGNDLQRNGRTWKPRRQQNMNKIADFRGGGNFEQRSTIGDVGNEISEENIEDVLKSPDPWTTPKKKSFYTPESVKTMQSFNIRDALRTPETPATPCSNMNKTENKNNYGLSLSKVCHWACPFCQCQCFISNPAKRTQDIRTHLDKFHARETKKTKERNIEKGISASGRHGLGIAVLLEPLQLRKMPKQKAKIICPFCKFGADVNPGSAALRKKTWKHHLKSCTKAPKDCNLRVLYAARMKQEGGICLGNGEAHRKKMIQGIWRLWKKFIKKYGKAKLFTDLELNTHQQEKIQDHAQEVEAGRFEEQGNQECKSGHEPVRLSFQRAWQERQKVWTINTGGMPGFWRLLFLLEATKKQLRPFVVHAQEICCSLEEWKATSGRISTLGYTAYASSTVLRGAKCNGVLTMVSNHVQSQMCDEYCNKRGYAAIALKVQDLLMINSYCPPTVSELHQHAIEFEEMLIRLDWQGPMLFCGDWNQEPSDCLVATLAVMYGCSIADSDENSSRWKGHRLIDFFISNIPHLRFRALDAKISDHKIMETTVKLECCSYNVHRFKKGFNFEKPLWLNTKGWEDLVHQAYNIEKATNWQHACKLTDDDTSIPSQVDDSDQDQEIVDFTWKLTMSKVLTTFQTAYKLAILCIPENFDNKWEIMRIEKLANKVQHQDKTSTSKPTAVDLIREFDMNLKRRVWMNEDQRRQRVREIAHHLHNFQGNVQGRAPNLKDLQQAISKAKGGPGLDQWNYYETKTLAKIPEFLREIGQNFKLWIDLGITPSILAEVKVTYIPKANKISKGTVNIKGLRPITVFSIWWRTFSAMWIMSPLIDALQAQMPKDIICRRGKGPEVQACVADALLQLWQHGATLDFSHCFDTVDIKMLRDGVRRSCVSTCAFSFAMGRLISGAHLEVGIYKTFTLLLCYGRCEESKDGVNGKRHTNFKIITLDHMKKMKNNAIVCNIGNQGRFWVFDPGLNHRHPHMVVAGSHCPLVRAKFCGTHADFRPRYITLATTPSQETCHDNTTGVRIGEASHPGPAAAKATARRRQQKQQQNNLGQIINLLLPLLTQLLQVLDTGRATDSSSTPSLTTVLGTLLGHNNAQSQDTPGKPASHRGSTSTTVQPAAAARRIQLNDQEWPSFKDGKGKTAPGQQKGKGSTPGPQGTHGPHNPPAAQPDGSKPEEWTTITRRRPNLDAWALRPKDWSDPTLHYDTLATALQKHSGDQPFRAVIHCSDHEQGQAAAAMLANIKQRAVWILWRQADGTTSIPGQCGNKPLLQKVASIKIVDDPLGSPHLLRCTPKAIQTTTTHTEILRITFDEQYISKKLQTTARERPRKALGDWASTLPAHIANSIHDTWGWKQEHTGPNRAITGLIRVQGTFGSKDAPDYILGRSGQQGIFTAPIHWHNPLPNIKVEDTHEDYIQRLLERGHQWGLARGPRGLGARIEAEASTQHTRTWQLDRTPREWTQHTVQELLQANPAFEHTHIIKKQVRGPTATWWFQATTQKELDLHPIFATLDNKNLELWARLAPPTRRTGSTKAWPIKDPSVLQWTHDRTSLSIGTGATKMEEAQPQNGNRSPRGQPQKRQCIPIRDIPKGFLKEEVPGDLACLFHCLGKAFSTPKNEILAIQARAEVVAHLNKHKETYEMQKPTTWGGWLELTAAARHWNTRIIIVPETLADDVMVFHDSRRAEHTTILWYTGKHYDLLIPTNGIPDHILQQAKPQRGLRDQRQQLTHANGSDNKQPVIARLAKQQPGWHCNKCTAGIPQAQLSQLSYKRLRQAQWEHARDKHGVPDRATWAKQQHSRSNKTLANRNKHVTRRRAAGLAATLVQVNTNPGGHQLHSFFFPFWSHTRNTHTTCRAWVCQRCGQQALNKRKALHTLTNKRCAGHMPANGVQRRRKVIQRLRKLARAPPRDSRHPATTLRHLYSMAAATLEDFIVMGDFNTTCDEGATANLVANGIAHDANGFFTDWQPTRHPGQRCIDYALVSPRVHPQTKQQHPGPRDHDLITYTFPVGPSPPGYRRPQLRGINHEHTITPQQFQDRWNQQQFQQHLDNHDTTAAWTMLSDVAEDLLSADNSHGLRRSTLCPPPVWWDCFRDLWHATLQTASIPPVRAMALWTQNWAAPELCGGLPGRDGIALHVRLFHDLMEHHDDDYILLSQDLSKAFDTVHIMQALTALSHYGAPDPLCQTILAFYRGCRRLFLYNGDMTPKWYTTTHGILQGCPFSPLLLATLMNIWHHGMHTVAVPASTLHTGIYVDDRNIWMHGPRARELLPRVIAQSRIIDATLGFHENTSKTQLATADTRLLPILDALTRDNFPPGGTTSKVLGLVYNLHSTEVTTPTEAVDKFIHRAKRIQQAPSMPHLLWKCTALQAQCRNMAPRPPQNTSEERLLAAVTPPDPRPLQPTNQAIQAPHELQSLLQQQVHQAVGPGQPLVIATDGGAKHGIATWAVAVDAGTCARPLHGEDHTVMMAELTAIWCVIITLIHIAEQPRFHGDLQVILAVDSQSAIDFLTRISVPTQHFHLWHGFQRHRSRALERGLRIVFQWTPAHNKHPEWQPAHGCPKNLRHLNHHADSAASAMLQRELACLQPWLDDVTRASHWSSAALQWAACVAAIWDGHCVSVSLFQFNFIIIIIIIIIIVCNIGHFDNEIAMEDLETFPGIKVENIKPQVDRFVFPDGHGVIVLASGRLVNLGCATGHPSFVMSCSFTNQVLAQLDILENCTKNKKYKNDVYLLPKQLDEKVAALHLPSLGANLTKLSKEQADYIGVGVDGTFKQDMGLAEFGRKELTLAEHEMPGLMAARKEYGPGQPFKGLNINGSLHMTIQTGVLIETLAALGAKVRWCSCNIFSTQDHAAAAIAKANTATVFAWKGETLQEYWWCTEQMMTVPGADGCDQLVDDGGDATLLVHKGKELEEKFAKDGSLPDPASTTNAEFKCVLQVLRDSIQADKTKYTRMAAKCKGVSEETTTGVHRLREMAAKGELLFPAINVNDCVTKSKFDNVYGCRHSLPDSIMRATDVMIGGKRALVAGYGDVGKGCAFAMRGAGARVLITEIDPICALQACMEGFQVVTIEECVGEVDIFTSATGNFKIITLDHMKKMKNNAIVCNIGHFDNEIAMEDLENFPGIKVENIKPQVDRFVFPDGHGVIVLASGRLVNLGCATGHPSFVMSCSFTNQVLAQLDILENCTKNKKYKNDVYLLPKQLDEKVAALHLPSLGANLTKLSKEQADYIGVGVDGPFKQDMGLAEFGRKELTLAEHEMPGLMAARKEYGPGQPFKGLNINGSLHMTIQTGVLIETLAALGAKVRWCSCNIFSTQDHAAAAIAKANTATVFAWKGETLQEYWWCTEQMMTVPGADGCDQLVDDGGDATLLVHKGKELEEKFAKDGSLPDPASTTNAEFKCVLQVLRDSIQADKTKYTRMAAKCKGVSEETTTGVHRLREMAAKGELLFPAINVNDCVTKSKFDNVYGCRHSLPDSIMRATDVMIGGKRALVAGYGDVGKGCAFAMRGAGARVLITEIDPICALQACMEGFQVVTIEECVGEVDIFTSATGNFKIITLDHMKKMKNNAIVCNIGHFDNEIAMEDLENFPGIKVENIKPQVDRFVFPDGHGVIVLASGRLVNLGCATGHPSFVMSCSFTNQVLAQLDILENCTKNKKYKNDVYLLPKQLDEKVAALHLPSLGANLTKLSKEQADYIGVGVDGPFKQDMGLAEFGRKELTLAEHEMPGLMAARKEYGPGQPFKGLNINGSLHMTIQTGVLIETLAALGAKVRWCSCNIFSTQDHAAAAIAKANTATVFAWKGETLQEYWWCTEQMMTVPGADGCDQLVDDGGDATLLVHKGKELEEKFAKDGSLPDPASTTNAEFKCVLQVLRDSIQADKTKYTRMAAKCKGVSEETTTGVHRLREMAAKGELLFPAINVNDCVTKSKFDNVYGCRHSLPDSIMRATDVMIGGKRALVAGYGDVGKGCAFAMRGAGARVLITEIDPICALQACMEGFEVVTIEECVGEVDIFTSATGNFKIITLDHMKKMKNNAIVCNIGHFDNEIAMEDLENFPGIKVENIKPQVDRFVFPDGHGVIVLASGRLVNLGCATGHPSFVMSCSFTNQVLAQLDILENCTKNKKYKNDVYLLPKQLDEKVAALHLPSLGANLTKLSKEQADYIGVGVDGPFKQDTYRY</sequence>
<comment type="pathway">
    <text evidence="1 7">Amino-acid biosynthesis; L-homocysteine biosynthesis; L-homocysteine from S-adenosyl-L-homocysteine: step 1/1.</text>
</comment>
<dbReference type="SMART" id="SM00996">
    <property type="entry name" value="AdoHcyase"/>
    <property type="match status" value="4"/>
</dbReference>
<accession>A0A9P1BTV6</accession>
<protein>
    <recommendedName>
        <fullName evidence="6 7">Adenosylhomocysteinase</fullName>
        <ecNumber evidence="6 7">3.13.2.1</ecNumber>
    </recommendedName>
</protein>
<keyword evidence="10" id="KW-0812">Transmembrane</keyword>
<evidence type="ECO:0000256" key="7">
    <source>
        <dbReference type="RuleBase" id="RU000548"/>
    </source>
</evidence>
<evidence type="ECO:0000256" key="1">
    <source>
        <dbReference type="ARBA" id="ARBA00005195"/>
    </source>
</evidence>
<dbReference type="Proteomes" id="UP001152797">
    <property type="component" value="Unassembled WGS sequence"/>
</dbReference>
<dbReference type="CDD" id="cd22744">
    <property type="entry name" value="OTU"/>
    <property type="match status" value="3"/>
</dbReference>
<keyword evidence="15" id="KW-1185">Reference proteome</keyword>
<dbReference type="FunFam" id="3.40.50.720:FF:000004">
    <property type="entry name" value="Adenosylhomocysteinase"/>
    <property type="match status" value="3"/>
</dbReference>
<dbReference type="OrthoDB" id="10007170at2759"/>
<evidence type="ECO:0000256" key="3">
    <source>
        <dbReference type="ARBA" id="ARBA00022563"/>
    </source>
</evidence>
<evidence type="ECO:0000256" key="10">
    <source>
        <dbReference type="SAM" id="Phobius"/>
    </source>
</evidence>
<comment type="similarity">
    <text evidence="2 8">Belongs to the adenosylhomocysteinase family.</text>
</comment>
<evidence type="ECO:0000256" key="2">
    <source>
        <dbReference type="ARBA" id="ARBA00007122"/>
    </source>
</evidence>
<evidence type="ECO:0000259" key="12">
    <source>
        <dbReference type="PROSITE" id="PS50879"/>
    </source>
</evidence>
<dbReference type="PROSITE" id="PS50879">
    <property type="entry name" value="RNASE_H_1"/>
    <property type="match status" value="1"/>
</dbReference>
<dbReference type="Gene3D" id="3.60.10.10">
    <property type="entry name" value="Endonuclease/exonuclease/phosphatase"/>
    <property type="match status" value="2"/>
</dbReference>
<feature type="compositionally biased region" description="Polar residues" evidence="9">
    <location>
        <begin position="2343"/>
        <end position="2357"/>
    </location>
</feature>
<dbReference type="CDD" id="cd00401">
    <property type="entry name" value="SAHH"/>
    <property type="match status" value="3"/>
</dbReference>